<protein>
    <submittedName>
        <fullName evidence="2">Uncharacterized protein</fullName>
    </submittedName>
</protein>
<evidence type="ECO:0000313" key="3">
    <source>
        <dbReference type="Proteomes" id="UP000321310"/>
    </source>
</evidence>
<keyword evidence="1" id="KW-0732">Signal</keyword>
<proteinExistence type="predicted"/>
<organism evidence="2 3">
    <name type="scientific">Campylobacter peloridis</name>
    <dbReference type="NCBI Taxonomy" id="488546"/>
    <lineage>
        <taxon>Bacteria</taxon>
        <taxon>Pseudomonadati</taxon>
        <taxon>Campylobacterota</taxon>
        <taxon>Epsilonproteobacteria</taxon>
        <taxon>Campylobacterales</taxon>
        <taxon>Campylobacteraceae</taxon>
        <taxon>Campylobacter</taxon>
    </lineage>
</organism>
<evidence type="ECO:0000256" key="1">
    <source>
        <dbReference type="SAM" id="SignalP"/>
    </source>
</evidence>
<feature type="chain" id="PRO_5022943742" evidence="1">
    <location>
        <begin position="21"/>
        <end position="290"/>
    </location>
</feature>
<dbReference type="AlphaFoldDB" id="A0A5C7DKQ1"/>
<evidence type="ECO:0000313" key="2">
    <source>
        <dbReference type="EMBL" id="TXE79651.1"/>
    </source>
</evidence>
<feature type="signal peptide" evidence="1">
    <location>
        <begin position="1"/>
        <end position="20"/>
    </location>
</feature>
<dbReference type="RefSeq" id="WP_147575865.1">
    <property type="nucleotide sequence ID" value="NZ_VOWB01000068.1"/>
</dbReference>
<dbReference type="EMBL" id="VOWB01000068">
    <property type="protein sequence ID" value="TXE79651.1"/>
    <property type="molecule type" value="Genomic_DNA"/>
</dbReference>
<name>A0A5C7DKQ1_9BACT</name>
<accession>A0A5C7DKQ1</accession>
<dbReference type="Proteomes" id="UP000321310">
    <property type="component" value="Unassembled WGS sequence"/>
</dbReference>
<gene>
    <name evidence="2" type="ORF">FPD46_06760</name>
</gene>
<comment type="caution">
    <text evidence="2">The sequence shown here is derived from an EMBL/GenBank/DDBJ whole genome shotgun (WGS) entry which is preliminary data.</text>
</comment>
<sequence>MVKKLLILFFTLICFCQAQNASSKESYGEGLGNTRSEAIKNAINEALGKMEGLKQVKLKKFEFKFDGNFNIGYNEEIDLVTNGTFNSYEITELTQISPNSFHAKVTIYKKIYTEKNLEKDFSLFILNTQENELSKKLEQELLGILVQNKKIKILDRKNAKDYEEEKEILLKDGKDDELTKLYNVLGADFILIISPKLEQIQNDISVKTYKMIINYRLVEFATRAIKNSNTLEYTLTSTSQTSEQKALKSIAKKIADDLFKHQKEEEEEKEDLGLRENYKLNEKGGVDLGF</sequence>
<reference evidence="2 3" key="1">
    <citation type="submission" date="2019-07" db="EMBL/GenBank/DDBJ databases">
        <title>Rapid identification of Enteric Bacteria from Whole Genome Sequences (WGS) using Average Nucleotide Identity (ANI).</title>
        <authorList>
            <person name="Lane C."/>
        </authorList>
    </citation>
    <scope>NUCLEOTIDE SEQUENCE [LARGE SCALE GENOMIC DNA]</scope>
    <source>
        <strain evidence="2 3">2016D-0250</strain>
    </source>
</reference>